<keyword evidence="3" id="KW-1185">Reference proteome</keyword>
<name>A0A6I2KXJ9_9BURK</name>
<evidence type="ECO:0008006" key="4">
    <source>
        <dbReference type="Google" id="ProtNLM"/>
    </source>
</evidence>
<gene>
    <name evidence="2" type="ORF">GJ699_12025</name>
</gene>
<evidence type="ECO:0000313" key="3">
    <source>
        <dbReference type="Proteomes" id="UP000433309"/>
    </source>
</evidence>
<feature type="chain" id="PRO_5026338700" description="GH16 domain-containing protein" evidence="1">
    <location>
        <begin position="32"/>
        <end position="595"/>
    </location>
</feature>
<dbReference type="SUPFAM" id="SSF49899">
    <property type="entry name" value="Concanavalin A-like lectins/glucanases"/>
    <property type="match status" value="1"/>
</dbReference>
<dbReference type="Gene3D" id="2.60.120.200">
    <property type="match status" value="1"/>
</dbReference>
<reference evidence="2 3" key="1">
    <citation type="submission" date="2019-11" db="EMBL/GenBank/DDBJ databases">
        <title>Novel species isolated from a subtropical stream in China.</title>
        <authorList>
            <person name="Lu H."/>
        </authorList>
    </citation>
    <scope>NUCLEOTIDE SEQUENCE [LARGE SCALE GENOMIC DNA]</scope>
    <source>
        <strain evidence="2 3">FT80W</strain>
    </source>
</reference>
<keyword evidence="1" id="KW-0732">Signal</keyword>
<evidence type="ECO:0000256" key="1">
    <source>
        <dbReference type="SAM" id="SignalP"/>
    </source>
</evidence>
<dbReference type="EMBL" id="WKJK01000005">
    <property type="protein sequence ID" value="MRW90718.1"/>
    <property type="molecule type" value="Genomic_DNA"/>
</dbReference>
<comment type="caution">
    <text evidence="2">The sequence shown here is derived from an EMBL/GenBank/DDBJ whole genome shotgun (WGS) entry which is preliminary data.</text>
</comment>
<accession>A0A6I2KXJ9</accession>
<dbReference type="RefSeq" id="WP_154376454.1">
    <property type="nucleotide sequence ID" value="NZ_WKJK01000005.1"/>
</dbReference>
<dbReference type="AlphaFoldDB" id="A0A6I2KXJ9"/>
<dbReference type="Proteomes" id="UP000433309">
    <property type="component" value="Unassembled WGS sequence"/>
</dbReference>
<protein>
    <recommendedName>
        <fullName evidence="4">GH16 domain-containing protein</fullName>
    </recommendedName>
</protein>
<evidence type="ECO:0000313" key="2">
    <source>
        <dbReference type="EMBL" id="MRW90718.1"/>
    </source>
</evidence>
<dbReference type="InterPro" id="IPR013320">
    <property type="entry name" value="ConA-like_dom_sf"/>
</dbReference>
<organism evidence="2 3">
    <name type="scientific">Duganella guangzhouensis</name>
    <dbReference type="NCBI Taxonomy" id="2666084"/>
    <lineage>
        <taxon>Bacteria</taxon>
        <taxon>Pseudomonadati</taxon>
        <taxon>Pseudomonadota</taxon>
        <taxon>Betaproteobacteria</taxon>
        <taxon>Burkholderiales</taxon>
        <taxon>Oxalobacteraceae</taxon>
        <taxon>Telluria group</taxon>
        <taxon>Duganella</taxon>
    </lineage>
</organism>
<proteinExistence type="predicted"/>
<feature type="signal peptide" evidence="1">
    <location>
        <begin position="1"/>
        <end position="31"/>
    </location>
</feature>
<sequence length="595" mass="62432">MTEKLDHSRRTLVKLLSNAPLLPLAGGGATAALLSACGGGSNDTASPTAQRLASTLASTTATSATYTYPGLDPNFDTAIAGLNLVEDMTFGSSAVASGSAVGVAITSLTDLATLFYPLQGVFNATGGHISGTGPTVINNEVQRYATTFNAQNHVFETDGLRLQPVLSAGEFNSYLRGTINYSTGNGFTAGAEGVSTPTLLADIGLTATDLASIEIGTCVTSASYGIAVVVAKDASAGTITFEAVTGGTKTAYKSNWHLTFTKFAFSRVAADVVNGTTTTIQFKTPVASSVVAGMYSLGVNCGTTYAYDFHAYDRAKVLSISADRLSVTFDKPVHYGASTLKVLSSTGTTTGDGVLFVPGLSSGEIWSKRGYGPQLSGHQAQAVQVEITMPSLPQFGGGAYYNKAQVEGAMATYAGTTWGYWPAVWMYNFKPAGDVTGYALTGSEVDMLELFTHMWGGQSTWTGYLHTQTYTRQVAMQSGSTTIARNGGTWKTSTASGSLQTANAAQLLMPTPIASGTRRTISVIWTRDKIIHYLDGVPVCESNWAVDTSYPHQLGINVACGSLSNSYAAALFFPQTNAHATGQFLKIHSIKTWEL</sequence>